<dbReference type="Proteomes" id="UP000215459">
    <property type="component" value="Unassembled WGS sequence"/>
</dbReference>
<comment type="similarity">
    <text evidence="1">Belongs to the DnaB/DnaD family.</text>
</comment>
<dbReference type="Gene3D" id="1.10.10.630">
    <property type="entry name" value="DnaD domain-like"/>
    <property type="match status" value="1"/>
</dbReference>
<dbReference type="Pfam" id="PF07261">
    <property type="entry name" value="DnaB_2"/>
    <property type="match status" value="1"/>
</dbReference>
<name>A0A235B913_9BACL</name>
<keyword evidence="6" id="KW-1185">Reference proteome</keyword>
<evidence type="ECO:0000259" key="3">
    <source>
        <dbReference type="Pfam" id="PF07261"/>
    </source>
</evidence>
<dbReference type="InterPro" id="IPR058660">
    <property type="entry name" value="WHD_DnaB"/>
</dbReference>
<comment type="caution">
    <text evidence="5">The sequence shown here is derived from an EMBL/GenBank/DDBJ whole genome shotgun (WGS) entry which is preliminary data.</text>
</comment>
<feature type="region of interest" description="Disordered" evidence="2">
    <location>
        <begin position="290"/>
        <end position="331"/>
    </location>
</feature>
<organism evidence="5 6">
    <name type="scientific">Paludifilum halophilum</name>
    <dbReference type="NCBI Taxonomy" id="1642702"/>
    <lineage>
        <taxon>Bacteria</taxon>
        <taxon>Bacillati</taxon>
        <taxon>Bacillota</taxon>
        <taxon>Bacilli</taxon>
        <taxon>Bacillales</taxon>
        <taxon>Thermoactinomycetaceae</taxon>
        <taxon>Paludifilum</taxon>
    </lineage>
</organism>
<sequence>MSISWKECTPRDGWRTRSCRPIHAADVMGLLHLYQPMVGTTAVGLYMTLYYQLPLHQAGISQLQTHLDLMKLLQLSLDELLQARYRLEGVGLVNTYRYTEKERRIYEYEVVPPLMPARFFQSDVLSISLLNRLGKDHFRALYREMTDTFTSEEDAGRKTRVTKTFQQVFGSISPADVASAKEVDQELSWHQLNGMDGGENGQSPSFEQEEDDLAMVRARLENLLDDRAWTEEVEKQVREIRFLYQLDDWDLIRALQNPYVTQNGKIAVDRLRSFVKSQYRMRFGSSTPVVVDRKQLDSPRGAEVRRSSASKGSKGEKPAGERPEEMSEEERHFRALAAMSPLELLTYFQKGKQIPQADVELVERLQKDYGLTPGVINVLLEYVLYTHDYKLPRSLVEKIAGHWARKSIKTVEEAREMARNELNWEWKKRKKSESKSSGGRKWSPWNRQNREDQLPRAVVKSMDQRSAKAASDEWEADPETEAQIQAKIERMHQRLNSRLREKGN</sequence>
<feature type="compositionally biased region" description="Basic and acidic residues" evidence="2">
    <location>
        <begin position="313"/>
        <end position="331"/>
    </location>
</feature>
<feature type="region of interest" description="Disordered" evidence="2">
    <location>
        <begin position="427"/>
        <end position="480"/>
    </location>
</feature>
<feature type="domain" description="Replicative helicase loading/DNA remodeling protein DnaB N-terminal winged helix" evidence="4">
    <location>
        <begin position="25"/>
        <end position="277"/>
    </location>
</feature>
<evidence type="ECO:0000313" key="6">
    <source>
        <dbReference type="Proteomes" id="UP000215459"/>
    </source>
</evidence>
<proteinExistence type="inferred from homology"/>
<gene>
    <name evidence="5" type="ORF">CHM34_05950</name>
</gene>
<reference evidence="5 6" key="1">
    <citation type="submission" date="2017-07" db="EMBL/GenBank/DDBJ databases">
        <title>The genome sequence of Paludifilum halophilum highlights mechanisms for microbial adaptation to high salt environemnts.</title>
        <authorList>
            <person name="Belbahri L."/>
        </authorList>
    </citation>
    <scope>NUCLEOTIDE SEQUENCE [LARGE SCALE GENOMIC DNA]</scope>
    <source>
        <strain evidence="5 6">DSM 102817</strain>
    </source>
</reference>
<dbReference type="InterPro" id="IPR006343">
    <property type="entry name" value="DnaB/C_C"/>
</dbReference>
<dbReference type="OrthoDB" id="2082007at2"/>
<dbReference type="RefSeq" id="WP_094263683.1">
    <property type="nucleotide sequence ID" value="NZ_NOWF01000003.1"/>
</dbReference>
<protein>
    <submittedName>
        <fullName evidence="5">Uncharacterized protein</fullName>
    </submittedName>
</protein>
<dbReference type="EMBL" id="NOWF01000003">
    <property type="protein sequence ID" value="OYD08377.1"/>
    <property type="molecule type" value="Genomic_DNA"/>
</dbReference>
<dbReference type="InterPro" id="IPR034829">
    <property type="entry name" value="DnaD-like_sf"/>
</dbReference>
<evidence type="ECO:0000256" key="1">
    <source>
        <dbReference type="ARBA" id="ARBA00093462"/>
    </source>
</evidence>
<evidence type="ECO:0000256" key="2">
    <source>
        <dbReference type="SAM" id="MobiDB-lite"/>
    </source>
</evidence>
<dbReference type="AlphaFoldDB" id="A0A235B913"/>
<evidence type="ECO:0000313" key="5">
    <source>
        <dbReference type="EMBL" id="OYD08377.1"/>
    </source>
</evidence>
<feature type="domain" description="DnaB/C C-terminal" evidence="3">
    <location>
        <begin position="351"/>
        <end position="416"/>
    </location>
</feature>
<feature type="compositionally biased region" description="Basic and acidic residues" evidence="2">
    <location>
        <begin position="291"/>
        <end position="306"/>
    </location>
</feature>
<evidence type="ECO:0000259" key="4">
    <source>
        <dbReference type="Pfam" id="PF25888"/>
    </source>
</evidence>
<dbReference type="Pfam" id="PF25888">
    <property type="entry name" value="WHD_DnaB"/>
    <property type="match status" value="1"/>
</dbReference>
<accession>A0A235B913</accession>